<proteinExistence type="predicted"/>
<evidence type="ECO:0000313" key="1">
    <source>
        <dbReference type="EMBL" id="RBP53416.1"/>
    </source>
</evidence>
<comment type="caution">
    <text evidence="1">The sequence shown here is derived from an EMBL/GenBank/DDBJ whole genome shotgun (WGS) entry which is preliminary data.</text>
</comment>
<evidence type="ECO:0000313" key="2">
    <source>
        <dbReference type="Proteomes" id="UP000253083"/>
    </source>
</evidence>
<organism evidence="1 2">
    <name type="scientific">Arenicella xantha</name>
    <dbReference type="NCBI Taxonomy" id="644221"/>
    <lineage>
        <taxon>Bacteria</taxon>
        <taxon>Pseudomonadati</taxon>
        <taxon>Pseudomonadota</taxon>
        <taxon>Gammaproteobacteria</taxon>
        <taxon>Arenicellales</taxon>
        <taxon>Arenicellaceae</taxon>
        <taxon>Arenicella</taxon>
    </lineage>
</organism>
<protein>
    <submittedName>
        <fullName evidence="1">Uncharacterized protein</fullName>
    </submittedName>
</protein>
<dbReference type="Proteomes" id="UP000253083">
    <property type="component" value="Unassembled WGS sequence"/>
</dbReference>
<reference evidence="1 2" key="1">
    <citation type="submission" date="2018-06" db="EMBL/GenBank/DDBJ databases">
        <title>Genomic Encyclopedia of Type Strains, Phase IV (KMG-IV): sequencing the most valuable type-strain genomes for metagenomic binning, comparative biology and taxonomic classification.</title>
        <authorList>
            <person name="Goeker M."/>
        </authorList>
    </citation>
    <scope>NUCLEOTIDE SEQUENCE [LARGE SCALE GENOMIC DNA]</scope>
    <source>
        <strain evidence="1 2">DSM 24032</strain>
    </source>
</reference>
<gene>
    <name evidence="1" type="ORF">DFR28_101802</name>
</gene>
<dbReference type="AlphaFoldDB" id="A0A395JSH1"/>
<dbReference type="PROSITE" id="PS51257">
    <property type="entry name" value="PROKAR_LIPOPROTEIN"/>
    <property type="match status" value="1"/>
</dbReference>
<dbReference type="RefSeq" id="WP_113952986.1">
    <property type="nucleotide sequence ID" value="NZ_QNRT01000001.1"/>
</dbReference>
<keyword evidence="2" id="KW-1185">Reference proteome</keyword>
<dbReference type="EMBL" id="QNRT01000001">
    <property type="protein sequence ID" value="RBP53416.1"/>
    <property type="molecule type" value="Genomic_DNA"/>
</dbReference>
<dbReference type="InParanoid" id="A0A395JSH1"/>
<accession>A0A395JSH1</accession>
<sequence length="116" mass="13099">MKESLKLLLVVSACSLLIACGNGKRNIAMQIHSDPLGAYALMQVKHEGNDSPEWIFLGPTPVVLDKSIRFDGATSVTLKVIRPGFYEQEKTWRAKDFIKDYKKYGKISWVPNMVKQ</sequence>
<name>A0A395JSH1_9GAMM</name>